<dbReference type="EMBL" id="SOZE01000004">
    <property type="protein sequence ID" value="TFF39234.1"/>
    <property type="molecule type" value="Genomic_DNA"/>
</dbReference>
<dbReference type="OrthoDB" id="9798081at2"/>
<comment type="caution">
    <text evidence="1">The sequence shown here is derived from an EMBL/GenBank/DDBJ whole genome shotgun (WGS) entry which is preliminary data.</text>
</comment>
<reference evidence="1 2" key="1">
    <citation type="journal article" date="2017" name="Int. J. Syst. Evol. Microbiol.">
        <title>Mucilaginibacterpsychrotolerans sp. nov., isolated from peatlands.</title>
        <authorList>
            <person name="Deng Y."/>
            <person name="Shen L."/>
            <person name="Xu B."/>
            <person name="Liu Y."/>
            <person name="Gu Z."/>
            <person name="Liu H."/>
            <person name="Zhou Y."/>
        </authorList>
    </citation>
    <scope>NUCLEOTIDE SEQUENCE [LARGE SCALE GENOMIC DNA]</scope>
    <source>
        <strain evidence="1 2">NH7-4</strain>
    </source>
</reference>
<name>A0A4Y8SLD1_9SPHI</name>
<dbReference type="RefSeq" id="WP_133227729.1">
    <property type="nucleotide sequence ID" value="NZ_SOZE01000004.1"/>
</dbReference>
<accession>A0A4Y8SLD1</accession>
<dbReference type="Proteomes" id="UP000297540">
    <property type="component" value="Unassembled WGS sequence"/>
</dbReference>
<sequence length="144" mass="16618">METNAIDLLTYELYHTLSFRNAKPPKLAELRKFFYEGGILINNTFAQPIAFSTASYLKALESQIAIGDLKQFLQREIGSKTEIFDKIAQRTSVYEYSFAEIPPRKMPRGINYMQFVKDGDTWRVSSMAWNDENENHRVPAELVA</sequence>
<organism evidence="1 2">
    <name type="scientific">Mucilaginibacter psychrotolerans</name>
    <dbReference type="NCBI Taxonomy" id="1524096"/>
    <lineage>
        <taxon>Bacteria</taxon>
        <taxon>Pseudomonadati</taxon>
        <taxon>Bacteroidota</taxon>
        <taxon>Sphingobacteriia</taxon>
        <taxon>Sphingobacteriales</taxon>
        <taxon>Sphingobacteriaceae</taxon>
        <taxon>Mucilaginibacter</taxon>
    </lineage>
</organism>
<protein>
    <recommendedName>
        <fullName evidence="3">Nuclear transport factor 2 family protein</fullName>
    </recommendedName>
</protein>
<evidence type="ECO:0000313" key="2">
    <source>
        <dbReference type="Proteomes" id="UP000297540"/>
    </source>
</evidence>
<evidence type="ECO:0000313" key="1">
    <source>
        <dbReference type="EMBL" id="TFF39234.1"/>
    </source>
</evidence>
<dbReference type="AlphaFoldDB" id="A0A4Y8SLD1"/>
<proteinExistence type="predicted"/>
<gene>
    <name evidence="1" type="ORF">E2R66_06335</name>
</gene>
<keyword evidence="2" id="KW-1185">Reference proteome</keyword>
<evidence type="ECO:0008006" key="3">
    <source>
        <dbReference type="Google" id="ProtNLM"/>
    </source>
</evidence>